<feature type="transmembrane region" description="Helical" evidence="5">
    <location>
        <begin position="355"/>
        <end position="380"/>
    </location>
</feature>
<dbReference type="PANTHER" id="PTHR42718">
    <property type="entry name" value="MAJOR FACILITATOR SUPERFAMILY MULTIDRUG TRANSPORTER MFSC"/>
    <property type="match status" value="1"/>
</dbReference>
<dbReference type="RefSeq" id="WP_087697050.1">
    <property type="nucleotide sequence ID" value="NZ_NHOO01000001.1"/>
</dbReference>
<feature type="transmembrane region" description="Helical" evidence="5">
    <location>
        <begin position="424"/>
        <end position="445"/>
    </location>
</feature>
<comment type="subcellular location">
    <subcellularLocation>
        <location evidence="1">Membrane</location>
        <topology evidence="1">Multi-pass membrane protein</topology>
    </subcellularLocation>
</comment>
<gene>
    <name evidence="7" type="ORF">CBW21_00760</name>
</gene>
<feature type="domain" description="Major facilitator superfamily (MFS) profile" evidence="6">
    <location>
        <begin position="13"/>
        <end position="449"/>
    </location>
</feature>
<dbReference type="GO" id="GO:0016020">
    <property type="term" value="C:membrane"/>
    <property type="evidence" value="ECO:0007669"/>
    <property type="project" value="UniProtKB-SubCell"/>
</dbReference>
<protein>
    <recommendedName>
        <fullName evidence="6">Major facilitator superfamily (MFS) profile domain-containing protein</fullName>
    </recommendedName>
</protein>
<dbReference type="Proteomes" id="UP000196342">
    <property type="component" value="Unassembled WGS sequence"/>
</dbReference>
<reference evidence="7 8" key="1">
    <citation type="submission" date="2017-05" db="EMBL/GenBank/DDBJ databases">
        <title>Chromobacterium violaceum GHPS1 isolated from Hydrocarbon polluted soil in French Guiana display an awesome secondary metabolite arsenal and a battery of drug and heavy-metal-resistance and detoxification of xenobiotics proteins.</title>
        <authorList>
            <person name="Belbahri L."/>
        </authorList>
    </citation>
    <scope>NUCLEOTIDE SEQUENCE [LARGE SCALE GENOMIC DNA]</scope>
    <source>
        <strain evidence="7 8">GHPS1</strain>
    </source>
</reference>
<organism evidence="7 8">
    <name type="scientific">Chromobacterium violaceum</name>
    <dbReference type="NCBI Taxonomy" id="536"/>
    <lineage>
        <taxon>Bacteria</taxon>
        <taxon>Pseudomonadati</taxon>
        <taxon>Pseudomonadota</taxon>
        <taxon>Betaproteobacteria</taxon>
        <taxon>Neisseriales</taxon>
        <taxon>Chromobacteriaceae</taxon>
        <taxon>Chromobacterium</taxon>
    </lineage>
</organism>
<evidence type="ECO:0000256" key="3">
    <source>
        <dbReference type="ARBA" id="ARBA00022989"/>
    </source>
</evidence>
<name>A0A202BGP4_CHRVL</name>
<dbReference type="Gene3D" id="1.20.1720.10">
    <property type="entry name" value="Multidrug resistance protein D"/>
    <property type="match status" value="1"/>
</dbReference>
<evidence type="ECO:0000256" key="2">
    <source>
        <dbReference type="ARBA" id="ARBA00022692"/>
    </source>
</evidence>
<feature type="transmembrane region" description="Helical" evidence="5">
    <location>
        <begin position="141"/>
        <end position="162"/>
    </location>
</feature>
<dbReference type="GO" id="GO:0022857">
    <property type="term" value="F:transmembrane transporter activity"/>
    <property type="evidence" value="ECO:0007669"/>
    <property type="project" value="InterPro"/>
</dbReference>
<dbReference type="Pfam" id="PF07690">
    <property type="entry name" value="MFS_1"/>
    <property type="match status" value="1"/>
</dbReference>
<evidence type="ECO:0000256" key="5">
    <source>
        <dbReference type="SAM" id="Phobius"/>
    </source>
</evidence>
<dbReference type="InterPro" id="IPR020846">
    <property type="entry name" value="MFS_dom"/>
</dbReference>
<keyword evidence="2 5" id="KW-0812">Transmembrane</keyword>
<evidence type="ECO:0000313" key="8">
    <source>
        <dbReference type="Proteomes" id="UP000196342"/>
    </source>
</evidence>
<keyword evidence="8" id="KW-1185">Reference proteome</keyword>
<feature type="transmembrane region" description="Helical" evidence="5">
    <location>
        <begin position="201"/>
        <end position="219"/>
    </location>
</feature>
<feature type="transmembrane region" description="Helical" evidence="5">
    <location>
        <begin position="104"/>
        <end position="129"/>
    </location>
</feature>
<dbReference type="InterPro" id="IPR036259">
    <property type="entry name" value="MFS_trans_sf"/>
</dbReference>
<feature type="transmembrane region" description="Helical" evidence="5">
    <location>
        <begin position="168"/>
        <end position="189"/>
    </location>
</feature>
<dbReference type="CDD" id="cd17321">
    <property type="entry name" value="MFS_MMR_MDR_like"/>
    <property type="match status" value="1"/>
</dbReference>
<feature type="transmembrane region" description="Helical" evidence="5">
    <location>
        <begin position="298"/>
        <end position="319"/>
    </location>
</feature>
<feature type="transmembrane region" description="Helical" evidence="5">
    <location>
        <begin position="12"/>
        <end position="35"/>
    </location>
</feature>
<evidence type="ECO:0000256" key="4">
    <source>
        <dbReference type="ARBA" id="ARBA00023136"/>
    </source>
</evidence>
<dbReference type="Gene3D" id="1.20.1250.20">
    <property type="entry name" value="MFS general substrate transporter like domains"/>
    <property type="match status" value="1"/>
</dbReference>
<dbReference type="InterPro" id="IPR011701">
    <property type="entry name" value="MFS"/>
</dbReference>
<dbReference type="SUPFAM" id="SSF103473">
    <property type="entry name" value="MFS general substrate transporter"/>
    <property type="match status" value="1"/>
</dbReference>
<feature type="transmembrane region" description="Helical" evidence="5">
    <location>
        <begin position="264"/>
        <end position="286"/>
    </location>
</feature>
<accession>A0A202BGP4</accession>
<comment type="caution">
    <text evidence="7">The sequence shown here is derived from an EMBL/GenBank/DDBJ whole genome shotgun (WGS) entry which is preliminary data.</text>
</comment>
<proteinExistence type="predicted"/>
<dbReference type="PANTHER" id="PTHR42718:SF40">
    <property type="entry name" value="METHYLENOMYCIN A RESISTANCE PROTEIN"/>
    <property type="match status" value="1"/>
</dbReference>
<feature type="transmembrane region" description="Helical" evidence="5">
    <location>
        <begin position="55"/>
        <end position="72"/>
    </location>
</feature>
<feature type="transmembrane region" description="Helical" evidence="5">
    <location>
        <begin position="79"/>
        <end position="98"/>
    </location>
</feature>
<sequence length="461" mass="47165">MPHAQSVRTGLPTLLALSAGMFMAVLDTNIVNLALPALQRSLDASLSQLTWIVDAYALGFAGLMLSAGWLADRFGPRRMLAWGLALFVLASLLCGLAPGARTLILFRLLQGMAAALFIPSSLGLLRHAFPHPAERARAVGLYGGLSASAAAAGPVLGGLLLAPLGWRGAFLINVPIGLAALLAIPFVVPHREAMPTRRADLPGQAAGMLTLLLASYALIEGPRLGAPVLFALLLAVAGCGRLFWRLENANPQAMVPPELFRNPVFAAANWVGFAIGVAYFGTLLLLSLYLQQGLGLDALHAGLAMLPLAGCLIIGNVAAGRLLPRLGARRQIRGGLLLSAAGYLLLALADGRPLAWSLLAMLPLALGTALAIAPMTATVLESAPPNLSGTASAVLNAVRQTGALVGAAGAALAVGYGADLRHALAIGLSVAALASLSGALIAGWIPRAGQQAAPEPAPAAR</sequence>
<dbReference type="AlphaFoldDB" id="A0A202BGP4"/>
<evidence type="ECO:0000256" key="1">
    <source>
        <dbReference type="ARBA" id="ARBA00004141"/>
    </source>
</evidence>
<keyword evidence="4 5" id="KW-0472">Membrane</keyword>
<dbReference type="PROSITE" id="PS50850">
    <property type="entry name" value="MFS"/>
    <property type="match status" value="1"/>
</dbReference>
<feature type="transmembrane region" description="Helical" evidence="5">
    <location>
        <begin position="225"/>
        <end position="244"/>
    </location>
</feature>
<keyword evidence="3 5" id="KW-1133">Transmembrane helix</keyword>
<feature type="transmembrane region" description="Helical" evidence="5">
    <location>
        <begin position="401"/>
        <end position="418"/>
    </location>
</feature>
<evidence type="ECO:0000259" key="6">
    <source>
        <dbReference type="PROSITE" id="PS50850"/>
    </source>
</evidence>
<evidence type="ECO:0000313" key="7">
    <source>
        <dbReference type="EMBL" id="OVE50555.1"/>
    </source>
</evidence>
<dbReference type="EMBL" id="NHOO01000001">
    <property type="protein sequence ID" value="OVE50555.1"/>
    <property type="molecule type" value="Genomic_DNA"/>
</dbReference>